<dbReference type="RefSeq" id="XP_033399229.1">
    <property type="nucleotide sequence ID" value="XM_033536730.1"/>
</dbReference>
<reference evidence="1" key="1">
    <citation type="journal article" date="2020" name="Stud. Mycol.">
        <title>101 Dothideomycetes genomes: a test case for predicting lifestyles and emergence of pathogens.</title>
        <authorList>
            <person name="Haridas S."/>
            <person name="Albert R."/>
            <person name="Binder M."/>
            <person name="Bloem J."/>
            <person name="Labutti K."/>
            <person name="Salamov A."/>
            <person name="Andreopoulos B."/>
            <person name="Baker S."/>
            <person name="Barry K."/>
            <person name="Bills G."/>
            <person name="Bluhm B."/>
            <person name="Cannon C."/>
            <person name="Castanera R."/>
            <person name="Culley D."/>
            <person name="Daum C."/>
            <person name="Ezra D."/>
            <person name="Gonzalez J."/>
            <person name="Henrissat B."/>
            <person name="Kuo A."/>
            <person name="Liang C."/>
            <person name="Lipzen A."/>
            <person name="Lutzoni F."/>
            <person name="Magnuson J."/>
            <person name="Mondo S."/>
            <person name="Nolan M."/>
            <person name="Ohm R."/>
            <person name="Pangilinan J."/>
            <person name="Park H.-J."/>
            <person name="Ramirez L."/>
            <person name="Alfaro M."/>
            <person name="Sun H."/>
            <person name="Tritt A."/>
            <person name="Yoshinaga Y."/>
            <person name="Zwiers L.-H."/>
            <person name="Turgeon B."/>
            <person name="Goodwin S."/>
            <person name="Spatafora J."/>
            <person name="Crous P."/>
            <person name="Grigoriev I."/>
        </authorList>
    </citation>
    <scope>NUCLEOTIDE SEQUENCE</scope>
    <source>
        <strain evidence="1">CBS 121167</strain>
    </source>
</reference>
<dbReference type="OrthoDB" id="94998at2759"/>
<keyword evidence="2" id="KW-1185">Reference proteome</keyword>
<evidence type="ECO:0000313" key="1">
    <source>
        <dbReference type="EMBL" id="KAF2143517.1"/>
    </source>
</evidence>
<protein>
    <recommendedName>
        <fullName evidence="3">Cellulose-binding family II protein</fullName>
    </recommendedName>
</protein>
<dbReference type="GeneID" id="54294226"/>
<dbReference type="EMBL" id="ML995482">
    <property type="protein sequence ID" value="KAF2143517.1"/>
    <property type="molecule type" value="Genomic_DNA"/>
</dbReference>
<dbReference type="Proteomes" id="UP000799438">
    <property type="component" value="Unassembled WGS sequence"/>
</dbReference>
<name>A0A6A6BKY4_9PEZI</name>
<gene>
    <name evidence="1" type="ORF">K452DRAFT_225171</name>
</gene>
<sequence length="262" mass="29886">MAPAALAHPLEARADDAWNPPSELVTPLKQTWDWEMKSYSDPLGFKNYGFDQVFATDGKINYCVRWESDKTISADDRTNIETALRRSMNKWIAKLKGWNGWPYDTLDINVVGYAVKDKSLLQGDTSGLQIYTDTDTDGIPQCSEDCGRFFHTDGDYSSCPAGADRHYDQSLWLTEGMGMGGAGGDWGQRVDRQYFMDAVKDEDIHIILHEMGHTFALSDFYDFMPDGVTEFVMNAGSSMKITEFDGWMLRDWWRNLKSRYNL</sequence>
<evidence type="ECO:0008006" key="3">
    <source>
        <dbReference type="Google" id="ProtNLM"/>
    </source>
</evidence>
<evidence type="ECO:0000313" key="2">
    <source>
        <dbReference type="Proteomes" id="UP000799438"/>
    </source>
</evidence>
<proteinExistence type="predicted"/>
<dbReference type="AlphaFoldDB" id="A0A6A6BKY4"/>
<dbReference type="PANTHER" id="PTHR35606">
    <property type="entry name" value="CELLULOSE-BINDING FAMILY II PROTEIN"/>
    <property type="match status" value="1"/>
</dbReference>
<organism evidence="1 2">
    <name type="scientific">Aplosporella prunicola CBS 121167</name>
    <dbReference type="NCBI Taxonomy" id="1176127"/>
    <lineage>
        <taxon>Eukaryota</taxon>
        <taxon>Fungi</taxon>
        <taxon>Dikarya</taxon>
        <taxon>Ascomycota</taxon>
        <taxon>Pezizomycotina</taxon>
        <taxon>Dothideomycetes</taxon>
        <taxon>Dothideomycetes incertae sedis</taxon>
        <taxon>Botryosphaeriales</taxon>
        <taxon>Aplosporellaceae</taxon>
        <taxon>Aplosporella</taxon>
    </lineage>
</organism>
<accession>A0A6A6BKY4</accession>
<dbReference type="PANTHER" id="PTHR35606:SF4">
    <property type="entry name" value="CELLULOSE-BINDING FAMILY II PROTEIN"/>
    <property type="match status" value="1"/>
</dbReference>